<evidence type="ECO:0000259" key="1">
    <source>
        <dbReference type="Pfam" id="PF12705"/>
    </source>
</evidence>
<dbReference type="InterPro" id="IPR038726">
    <property type="entry name" value="PDDEXK_AddAB-type"/>
</dbReference>
<reference evidence="2" key="1">
    <citation type="journal article" date="2015" name="Nature">
        <title>Complex archaea that bridge the gap between prokaryotes and eukaryotes.</title>
        <authorList>
            <person name="Spang A."/>
            <person name="Saw J.H."/>
            <person name="Jorgensen S.L."/>
            <person name="Zaremba-Niedzwiedzka K."/>
            <person name="Martijn J."/>
            <person name="Lind A.E."/>
            <person name="van Eijk R."/>
            <person name="Schleper C."/>
            <person name="Guy L."/>
            <person name="Ettema T.J."/>
        </authorList>
    </citation>
    <scope>NUCLEOTIDE SEQUENCE</scope>
</reference>
<dbReference type="Pfam" id="PF12705">
    <property type="entry name" value="PDDEXK_1"/>
    <property type="match status" value="1"/>
</dbReference>
<dbReference type="InterPro" id="IPR011604">
    <property type="entry name" value="PDDEXK-like_dom_sf"/>
</dbReference>
<organism evidence="2">
    <name type="scientific">marine sediment metagenome</name>
    <dbReference type="NCBI Taxonomy" id="412755"/>
    <lineage>
        <taxon>unclassified sequences</taxon>
        <taxon>metagenomes</taxon>
        <taxon>ecological metagenomes</taxon>
    </lineage>
</organism>
<name>A0A0F9LG37_9ZZZZ</name>
<accession>A0A0F9LG37</accession>
<sequence length="313" mass="35766">MEKEHKSVSKLLDRVFGNSGYNNGGTRGIVIHEAYSKYYKKIFKTPDRNNKMNYRIFSERLYKLKKDILTGIKMNPDSEVYHEDVKILLTTLQNEIRGVAKALAKNSYNITIPKEVEVKVFGGEASFEIEIIGKIRGLQIPARIDCLIEKDSDTFTIRDFKSYERENGDDPLNPQSPNYRGFMQVCLYAIIYEKEFYQRCTSIELAFFPNDIVSYDFTEDIKKQATNFAIDTAFEGFEGIVLDLTAEDVKEENVASSNKNIIEPDDLPSQPSLKTQGVEESVIDNNSLGWINTTSVKPFKIIRGKPNKIDGYL</sequence>
<protein>
    <recommendedName>
        <fullName evidence="1">PD-(D/E)XK endonuclease-like domain-containing protein</fullName>
    </recommendedName>
</protein>
<proteinExistence type="predicted"/>
<dbReference type="AlphaFoldDB" id="A0A0F9LG37"/>
<gene>
    <name evidence="2" type="ORF">LCGC14_1218210</name>
</gene>
<dbReference type="EMBL" id="LAZR01006389">
    <property type="protein sequence ID" value="KKM92458.1"/>
    <property type="molecule type" value="Genomic_DNA"/>
</dbReference>
<feature type="domain" description="PD-(D/E)XK endonuclease-like" evidence="1">
    <location>
        <begin position="26"/>
        <end position="201"/>
    </location>
</feature>
<comment type="caution">
    <text evidence="2">The sequence shown here is derived from an EMBL/GenBank/DDBJ whole genome shotgun (WGS) entry which is preliminary data.</text>
</comment>
<feature type="non-terminal residue" evidence="2">
    <location>
        <position position="313"/>
    </location>
</feature>
<evidence type="ECO:0000313" key="2">
    <source>
        <dbReference type="EMBL" id="KKM92458.1"/>
    </source>
</evidence>
<dbReference type="Gene3D" id="3.90.320.10">
    <property type="match status" value="1"/>
</dbReference>